<sequence length="429" mass="48731">MAPFLDDDGGYCSDEALGHKHSTTDIDRAEDIAVAVELKFLHPFRIEGSADPEPNDRRPVHVIGSPLKDDQNACQQYAFQLVADTIKGTGAKATTIYDITADGHAEDEFWESHWIVKKANSAEPGPKEKQERPGGACYLWVPVEISSPKMATTDPQTSRHIRRVLKALTEGHRLAANYTCEVHVHLGRRDGQPFQLPALKRLASLLWSAEPTLRSIRDPNSPNYRNIYTWGSELRDFSRLSGDISKMSPEDAPNQDIQDGQVRHALRILPLTEKRGRDWRALHEIWRVKSLRDLGLLLSGPDKQYRRLGFNFSSFGLEDERAKRSPRTVEFRMMEGTVDTDLILNWVFICATIAEAAVVPSDNRFDAALSHVLALRAADERYRNRGSRESRTSKACRLGREFSGLMQELRVPKPMYEGFEEKIVRDWRQ</sequence>
<comment type="caution">
    <text evidence="1">The sequence shown here is derived from an EMBL/GenBank/DDBJ whole genome shotgun (WGS) entry which is preliminary data.</text>
</comment>
<evidence type="ECO:0000313" key="1">
    <source>
        <dbReference type="EMBL" id="KAK0632922.1"/>
    </source>
</evidence>
<organism evidence="1 2">
    <name type="scientific">Immersiella caudata</name>
    <dbReference type="NCBI Taxonomy" id="314043"/>
    <lineage>
        <taxon>Eukaryota</taxon>
        <taxon>Fungi</taxon>
        <taxon>Dikarya</taxon>
        <taxon>Ascomycota</taxon>
        <taxon>Pezizomycotina</taxon>
        <taxon>Sordariomycetes</taxon>
        <taxon>Sordariomycetidae</taxon>
        <taxon>Sordariales</taxon>
        <taxon>Lasiosphaeriaceae</taxon>
        <taxon>Immersiella</taxon>
    </lineage>
</organism>
<proteinExistence type="predicted"/>
<dbReference type="PANTHER" id="PTHR36847:SF1">
    <property type="entry name" value="AMIDOLIGASE ENZYME"/>
    <property type="match status" value="1"/>
</dbReference>
<gene>
    <name evidence="1" type="ORF">B0T14DRAFT_533225</name>
</gene>
<accession>A0AA39XGJ6</accession>
<dbReference type="Pfam" id="PF12224">
    <property type="entry name" value="Amidoligase_2"/>
    <property type="match status" value="1"/>
</dbReference>
<evidence type="ECO:0000313" key="2">
    <source>
        <dbReference type="Proteomes" id="UP001175000"/>
    </source>
</evidence>
<reference evidence="1" key="1">
    <citation type="submission" date="2023-06" db="EMBL/GenBank/DDBJ databases">
        <title>Genome-scale phylogeny and comparative genomics of the fungal order Sordariales.</title>
        <authorList>
            <consortium name="Lawrence Berkeley National Laboratory"/>
            <person name="Hensen N."/>
            <person name="Bonometti L."/>
            <person name="Westerberg I."/>
            <person name="Brannstrom I.O."/>
            <person name="Guillou S."/>
            <person name="Cros-Aarteil S."/>
            <person name="Calhoun S."/>
            <person name="Haridas S."/>
            <person name="Kuo A."/>
            <person name="Mondo S."/>
            <person name="Pangilinan J."/>
            <person name="Riley R."/>
            <person name="Labutti K."/>
            <person name="Andreopoulos B."/>
            <person name="Lipzen A."/>
            <person name="Chen C."/>
            <person name="Yanf M."/>
            <person name="Daum C."/>
            <person name="Ng V."/>
            <person name="Clum A."/>
            <person name="Steindorff A."/>
            <person name="Ohm R."/>
            <person name="Martin F."/>
            <person name="Silar P."/>
            <person name="Natvig D."/>
            <person name="Lalanne C."/>
            <person name="Gautier V."/>
            <person name="Ament-Velasquez S.L."/>
            <person name="Kruys A."/>
            <person name="Hutchinson M.I."/>
            <person name="Powell A.J."/>
            <person name="Barry K."/>
            <person name="Miller A.N."/>
            <person name="Grigoriev I.V."/>
            <person name="Debuchy R."/>
            <person name="Gladieux P."/>
            <person name="Thoren M.H."/>
            <person name="Johannesson H."/>
        </authorList>
    </citation>
    <scope>NUCLEOTIDE SEQUENCE</scope>
    <source>
        <strain evidence="1">CBS 606.72</strain>
    </source>
</reference>
<dbReference type="InterPro" id="IPR022025">
    <property type="entry name" value="Amidoligase_2"/>
</dbReference>
<protein>
    <recommendedName>
        <fullName evidence="3">Amidoligase enzyme-domain-containing protein</fullName>
    </recommendedName>
</protein>
<dbReference type="AlphaFoldDB" id="A0AA39XGJ6"/>
<name>A0AA39XGJ6_9PEZI</name>
<evidence type="ECO:0008006" key="3">
    <source>
        <dbReference type="Google" id="ProtNLM"/>
    </source>
</evidence>
<dbReference type="PANTHER" id="PTHR36847">
    <property type="entry name" value="AMIDOLIGASE ENZYME"/>
    <property type="match status" value="1"/>
</dbReference>
<dbReference type="Proteomes" id="UP001175000">
    <property type="component" value="Unassembled WGS sequence"/>
</dbReference>
<dbReference type="EMBL" id="JAULSU010000001">
    <property type="protein sequence ID" value="KAK0632922.1"/>
    <property type="molecule type" value="Genomic_DNA"/>
</dbReference>
<keyword evidence="2" id="KW-1185">Reference proteome</keyword>